<proteinExistence type="predicted"/>
<sequence>SSNLLPPLLPPGVLAPGPLPLAALAAGLPGGPLGSLMPPGPLGAPGVLGPPPFLGPPFHPPANGEFEQRHNRDRSRSRDRGAPRDRDGGYRAGSPRRGPPGGRQSRRGGGRGPQSRGPRGPEEEGAPQ</sequence>
<dbReference type="EMBL" id="HG674312">
    <property type="protein sequence ID" value="CDJ39297.1"/>
    <property type="molecule type" value="Genomic_DNA"/>
</dbReference>
<reference evidence="2" key="2">
    <citation type="submission" date="2013-10" db="EMBL/GenBank/DDBJ databases">
        <authorList>
            <person name="Aslett M."/>
        </authorList>
    </citation>
    <scope>NUCLEOTIDE SEQUENCE [LARGE SCALE GENOMIC DNA]</scope>
    <source>
        <strain evidence="2">Houghton</strain>
    </source>
</reference>
<accession>U6KMG2</accession>
<evidence type="ECO:0000313" key="2">
    <source>
        <dbReference type="EMBL" id="CDJ39297.1"/>
    </source>
</evidence>
<protein>
    <submittedName>
        <fullName evidence="2">Uncharacterized protein</fullName>
    </submittedName>
</protein>
<reference evidence="2" key="1">
    <citation type="submission" date="2013-10" db="EMBL/GenBank/DDBJ databases">
        <title>Genomic analysis of the causative agents of coccidiosis in chickens.</title>
        <authorList>
            <person name="Reid A.J."/>
            <person name="Blake D."/>
            <person name="Billington K."/>
            <person name="Browne H."/>
            <person name="Dunn M."/>
            <person name="Hung S."/>
            <person name="Kawahara F."/>
            <person name="Miranda-Saavedra D."/>
            <person name="Mourier T."/>
            <person name="Nagra H."/>
            <person name="Otto T.D."/>
            <person name="Rawlings N."/>
            <person name="Sanchez A."/>
            <person name="Sanders M."/>
            <person name="Subramaniam C."/>
            <person name="Tay Y."/>
            <person name="Dear P."/>
            <person name="Doerig C."/>
            <person name="Gruber A."/>
            <person name="Parkinson J."/>
            <person name="Shirley M."/>
            <person name="Wan K.L."/>
            <person name="Berriman M."/>
            <person name="Tomley F."/>
            <person name="Pain A."/>
        </authorList>
    </citation>
    <scope>NUCLEOTIDE SEQUENCE [LARGE SCALE GENOMIC DNA]</scope>
    <source>
        <strain evidence="2">Houghton</strain>
    </source>
</reference>
<feature type="region of interest" description="Disordered" evidence="1">
    <location>
        <begin position="25"/>
        <end position="128"/>
    </location>
</feature>
<name>U6KMG2_EIMTE</name>
<keyword evidence="3" id="KW-1185">Reference proteome</keyword>
<gene>
    <name evidence="2" type="ORF">ETH_00040910</name>
</gene>
<dbReference type="RefSeq" id="XP_013230052.1">
    <property type="nucleotide sequence ID" value="XM_013374598.1"/>
</dbReference>
<dbReference type="GeneID" id="25257222"/>
<feature type="compositionally biased region" description="Pro residues" evidence="1">
    <location>
        <begin position="38"/>
        <end position="60"/>
    </location>
</feature>
<feature type="non-terminal residue" evidence="2">
    <location>
        <position position="1"/>
    </location>
</feature>
<dbReference type="Proteomes" id="UP000030747">
    <property type="component" value="Unassembled WGS sequence"/>
</dbReference>
<evidence type="ECO:0000256" key="1">
    <source>
        <dbReference type="SAM" id="MobiDB-lite"/>
    </source>
</evidence>
<feature type="compositionally biased region" description="Basic and acidic residues" evidence="1">
    <location>
        <begin position="66"/>
        <end position="89"/>
    </location>
</feature>
<evidence type="ECO:0000313" key="3">
    <source>
        <dbReference type="Proteomes" id="UP000030747"/>
    </source>
</evidence>
<organism evidence="2 3">
    <name type="scientific">Eimeria tenella</name>
    <name type="common">Coccidian parasite</name>
    <dbReference type="NCBI Taxonomy" id="5802"/>
    <lineage>
        <taxon>Eukaryota</taxon>
        <taxon>Sar</taxon>
        <taxon>Alveolata</taxon>
        <taxon>Apicomplexa</taxon>
        <taxon>Conoidasida</taxon>
        <taxon>Coccidia</taxon>
        <taxon>Eucoccidiorida</taxon>
        <taxon>Eimeriorina</taxon>
        <taxon>Eimeriidae</taxon>
        <taxon>Eimeria</taxon>
    </lineage>
</organism>
<dbReference type="AlphaFoldDB" id="U6KMG2"/>